<dbReference type="SUPFAM" id="SSF103473">
    <property type="entry name" value="MFS general substrate transporter"/>
    <property type="match status" value="1"/>
</dbReference>
<evidence type="ECO:0000256" key="5">
    <source>
        <dbReference type="SAM" id="Phobius"/>
    </source>
</evidence>
<evidence type="ECO:0000256" key="3">
    <source>
        <dbReference type="ARBA" id="ARBA00022989"/>
    </source>
</evidence>
<feature type="transmembrane region" description="Helical" evidence="5">
    <location>
        <begin position="170"/>
        <end position="191"/>
    </location>
</feature>
<organism evidence="7 8">
    <name type="scientific">Pyrocoelia pectoralis</name>
    <dbReference type="NCBI Taxonomy" id="417401"/>
    <lineage>
        <taxon>Eukaryota</taxon>
        <taxon>Metazoa</taxon>
        <taxon>Ecdysozoa</taxon>
        <taxon>Arthropoda</taxon>
        <taxon>Hexapoda</taxon>
        <taxon>Insecta</taxon>
        <taxon>Pterygota</taxon>
        <taxon>Neoptera</taxon>
        <taxon>Endopterygota</taxon>
        <taxon>Coleoptera</taxon>
        <taxon>Polyphaga</taxon>
        <taxon>Elateriformia</taxon>
        <taxon>Elateroidea</taxon>
        <taxon>Lampyridae</taxon>
        <taxon>Lampyrinae</taxon>
        <taxon>Pyrocoelia</taxon>
    </lineage>
</organism>
<feature type="transmembrane region" description="Helical" evidence="5">
    <location>
        <begin position="144"/>
        <end position="163"/>
    </location>
</feature>
<evidence type="ECO:0000256" key="1">
    <source>
        <dbReference type="ARBA" id="ARBA00004141"/>
    </source>
</evidence>
<keyword evidence="4 5" id="KW-0472">Membrane</keyword>
<dbReference type="PANTHER" id="PTHR48021">
    <property type="match status" value="1"/>
</dbReference>
<dbReference type="AlphaFoldDB" id="A0AAN7V1H9"/>
<keyword evidence="2 5" id="KW-0812">Transmembrane</keyword>
<feature type="transmembrane region" description="Helical" evidence="5">
    <location>
        <begin position="273"/>
        <end position="291"/>
    </location>
</feature>
<dbReference type="InterPro" id="IPR036259">
    <property type="entry name" value="MFS_trans_sf"/>
</dbReference>
<dbReference type="Proteomes" id="UP001329430">
    <property type="component" value="Chromosome 7"/>
</dbReference>
<keyword evidence="8" id="KW-1185">Reference proteome</keyword>
<proteinExistence type="predicted"/>
<gene>
    <name evidence="7" type="ORF">RI129_009287</name>
</gene>
<dbReference type="GO" id="GO:0016020">
    <property type="term" value="C:membrane"/>
    <property type="evidence" value="ECO:0007669"/>
    <property type="project" value="UniProtKB-SubCell"/>
</dbReference>
<comment type="subcellular location">
    <subcellularLocation>
        <location evidence="1">Membrane</location>
        <topology evidence="1">Multi-pass membrane protein</topology>
    </subcellularLocation>
</comment>
<dbReference type="Pfam" id="PF00083">
    <property type="entry name" value="Sugar_tr"/>
    <property type="match status" value="1"/>
</dbReference>
<feature type="transmembrane region" description="Helical" evidence="5">
    <location>
        <begin position="15"/>
        <end position="39"/>
    </location>
</feature>
<reference evidence="7 8" key="1">
    <citation type="journal article" date="2024" name="Insects">
        <title>An Improved Chromosome-Level Genome Assembly of the Firefly Pyrocoelia pectoralis.</title>
        <authorList>
            <person name="Fu X."/>
            <person name="Meyer-Rochow V.B."/>
            <person name="Ballantyne L."/>
            <person name="Zhu X."/>
        </authorList>
    </citation>
    <scope>NUCLEOTIDE SEQUENCE [LARGE SCALE GENOMIC DNA]</scope>
    <source>
        <strain evidence="7">XCY_ONT2</strain>
    </source>
</reference>
<evidence type="ECO:0000256" key="2">
    <source>
        <dbReference type="ARBA" id="ARBA00022692"/>
    </source>
</evidence>
<name>A0AAN7V1H9_9COLE</name>
<sequence>MKLTGSLFVLSIGPFVSYTILAISSSLLSVIFVLVFYFMPESPHYCVKMGRREDAVRNLTRLSSTNRNQSDIDEQLKDIELTVNYAMQNKSTLWELLSKKEYRKSVIVITGIKMIQQLTGYSGIEAYMQTIIQSSGSSISPEISSIICGVVQLPAALLAAVIVDKVGRKPLMIISCSGCGIALVGELVYFYLQDVAKQNVDSISWLPTTGLMLYLIMNPIGIFTLPYVLLGELFAINIKSVALSASTLFGVALGFLVTKFFEPITATLGLHTVFGLFAVACALGALFGYFIQPETKGKTFQEIQVKLNRKNEKDSNSERYISTHM</sequence>
<feature type="transmembrane region" description="Helical" evidence="5">
    <location>
        <begin position="106"/>
        <end position="124"/>
    </location>
</feature>
<evidence type="ECO:0000256" key="4">
    <source>
        <dbReference type="ARBA" id="ARBA00023136"/>
    </source>
</evidence>
<dbReference type="EMBL" id="JAVRBK010000007">
    <property type="protein sequence ID" value="KAK5640740.1"/>
    <property type="molecule type" value="Genomic_DNA"/>
</dbReference>
<dbReference type="GO" id="GO:0022857">
    <property type="term" value="F:transmembrane transporter activity"/>
    <property type="evidence" value="ECO:0007669"/>
    <property type="project" value="InterPro"/>
</dbReference>
<evidence type="ECO:0000313" key="8">
    <source>
        <dbReference type="Proteomes" id="UP001329430"/>
    </source>
</evidence>
<keyword evidence="3 5" id="KW-1133">Transmembrane helix</keyword>
<dbReference type="Gene3D" id="1.20.1250.20">
    <property type="entry name" value="MFS general substrate transporter like domains"/>
    <property type="match status" value="1"/>
</dbReference>
<evidence type="ECO:0000259" key="6">
    <source>
        <dbReference type="PROSITE" id="PS50850"/>
    </source>
</evidence>
<feature type="transmembrane region" description="Helical" evidence="5">
    <location>
        <begin position="241"/>
        <end position="261"/>
    </location>
</feature>
<dbReference type="InterPro" id="IPR050549">
    <property type="entry name" value="MFS_Trehalose_Transporter"/>
</dbReference>
<accession>A0AAN7V1H9</accession>
<dbReference type="InterPro" id="IPR020846">
    <property type="entry name" value="MFS_dom"/>
</dbReference>
<dbReference type="PANTHER" id="PTHR48021:SF1">
    <property type="entry name" value="GH07001P-RELATED"/>
    <property type="match status" value="1"/>
</dbReference>
<dbReference type="PROSITE" id="PS00216">
    <property type="entry name" value="SUGAR_TRANSPORT_1"/>
    <property type="match status" value="1"/>
</dbReference>
<evidence type="ECO:0000313" key="7">
    <source>
        <dbReference type="EMBL" id="KAK5640740.1"/>
    </source>
</evidence>
<comment type="caution">
    <text evidence="7">The sequence shown here is derived from an EMBL/GenBank/DDBJ whole genome shotgun (WGS) entry which is preliminary data.</text>
</comment>
<dbReference type="PROSITE" id="PS50850">
    <property type="entry name" value="MFS"/>
    <property type="match status" value="1"/>
</dbReference>
<dbReference type="InterPro" id="IPR005828">
    <property type="entry name" value="MFS_sugar_transport-like"/>
</dbReference>
<dbReference type="InterPro" id="IPR005829">
    <property type="entry name" value="Sugar_transporter_CS"/>
</dbReference>
<protein>
    <recommendedName>
        <fullName evidence="6">Major facilitator superfamily (MFS) profile domain-containing protein</fullName>
    </recommendedName>
</protein>
<feature type="domain" description="Major facilitator superfamily (MFS) profile" evidence="6">
    <location>
        <begin position="1"/>
        <end position="296"/>
    </location>
</feature>
<feature type="transmembrane region" description="Helical" evidence="5">
    <location>
        <begin position="211"/>
        <end position="229"/>
    </location>
</feature>